<dbReference type="AlphaFoldDB" id="A0AAV1GNM5"/>
<evidence type="ECO:0000313" key="2">
    <source>
        <dbReference type="EMBL" id="CAJ1075547.1"/>
    </source>
</evidence>
<feature type="compositionally biased region" description="Basic and acidic residues" evidence="1">
    <location>
        <begin position="60"/>
        <end position="82"/>
    </location>
</feature>
<feature type="region of interest" description="Disordered" evidence="1">
    <location>
        <begin position="33"/>
        <end position="82"/>
    </location>
</feature>
<evidence type="ECO:0000256" key="1">
    <source>
        <dbReference type="SAM" id="MobiDB-lite"/>
    </source>
</evidence>
<reference evidence="2" key="1">
    <citation type="submission" date="2023-08" db="EMBL/GenBank/DDBJ databases">
        <authorList>
            <person name="Alioto T."/>
            <person name="Alioto T."/>
            <person name="Gomez Garrido J."/>
        </authorList>
    </citation>
    <scope>NUCLEOTIDE SEQUENCE</scope>
</reference>
<gene>
    <name evidence="2" type="ORF">XNOV1_A027378</name>
</gene>
<keyword evidence="3" id="KW-1185">Reference proteome</keyword>
<dbReference type="Proteomes" id="UP001178508">
    <property type="component" value="Chromosome 16"/>
</dbReference>
<protein>
    <submittedName>
        <fullName evidence="2">Uncharacterized protein</fullName>
    </submittedName>
</protein>
<name>A0AAV1GNM5_XYRNO</name>
<proteinExistence type="predicted"/>
<sequence length="128" mass="14704">MSPAAQVCIRSQYVHFSQVELLLGHCEVSQVPEYPEHQTEEDDQRSRQDKKVPETQWGEDPDKKEDEADHIHDHCHGQKDDGGSPLLHFQVIPVYGTCHSPRLPLRLCVHLRLISTFVCHQLKKFPGC</sequence>
<accession>A0AAV1GNM5</accession>
<dbReference type="EMBL" id="OY660879">
    <property type="protein sequence ID" value="CAJ1075547.1"/>
    <property type="molecule type" value="Genomic_DNA"/>
</dbReference>
<evidence type="ECO:0000313" key="3">
    <source>
        <dbReference type="Proteomes" id="UP001178508"/>
    </source>
</evidence>
<feature type="compositionally biased region" description="Basic and acidic residues" evidence="1">
    <location>
        <begin position="34"/>
        <end position="53"/>
    </location>
</feature>
<organism evidence="2 3">
    <name type="scientific">Xyrichtys novacula</name>
    <name type="common">Pearly razorfish</name>
    <name type="synonym">Hemipteronotus novacula</name>
    <dbReference type="NCBI Taxonomy" id="13765"/>
    <lineage>
        <taxon>Eukaryota</taxon>
        <taxon>Metazoa</taxon>
        <taxon>Chordata</taxon>
        <taxon>Craniata</taxon>
        <taxon>Vertebrata</taxon>
        <taxon>Euteleostomi</taxon>
        <taxon>Actinopterygii</taxon>
        <taxon>Neopterygii</taxon>
        <taxon>Teleostei</taxon>
        <taxon>Neoteleostei</taxon>
        <taxon>Acanthomorphata</taxon>
        <taxon>Eupercaria</taxon>
        <taxon>Labriformes</taxon>
        <taxon>Labridae</taxon>
        <taxon>Xyrichtys</taxon>
    </lineage>
</organism>